<name>A0A4U0XT25_9PEZI</name>
<dbReference type="EMBL" id="NAJQ01000061">
    <property type="protein sequence ID" value="TKA80912.1"/>
    <property type="molecule type" value="Genomic_DNA"/>
</dbReference>
<evidence type="ECO:0000313" key="2">
    <source>
        <dbReference type="EMBL" id="TKA80912.1"/>
    </source>
</evidence>
<feature type="region of interest" description="Disordered" evidence="1">
    <location>
        <begin position="16"/>
        <end position="68"/>
    </location>
</feature>
<feature type="region of interest" description="Disordered" evidence="1">
    <location>
        <begin position="85"/>
        <end position="129"/>
    </location>
</feature>
<accession>A0A4U0XT25</accession>
<reference evidence="2 3" key="1">
    <citation type="submission" date="2017-03" db="EMBL/GenBank/DDBJ databases">
        <title>Genomes of endolithic fungi from Antarctica.</title>
        <authorList>
            <person name="Coleine C."/>
            <person name="Masonjones S."/>
            <person name="Stajich J.E."/>
        </authorList>
    </citation>
    <scope>NUCLEOTIDE SEQUENCE [LARGE SCALE GENOMIC DNA]</scope>
    <source>
        <strain evidence="2 3">CCFEE 5184</strain>
    </source>
</reference>
<dbReference type="AlphaFoldDB" id="A0A4U0XT25"/>
<keyword evidence="3" id="KW-1185">Reference proteome</keyword>
<dbReference type="OrthoDB" id="3892842at2759"/>
<comment type="caution">
    <text evidence="2">The sequence shown here is derived from an EMBL/GenBank/DDBJ whole genome shotgun (WGS) entry which is preliminary data.</text>
</comment>
<organism evidence="2 3">
    <name type="scientific">Friedmanniomyces simplex</name>
    <dbReference type="NCBI Taxonomy" id="329884"/>
    <lineage>
        <taxon>Eukaryota</taxon>
        <taxon>Fungi</taxon>
        <taxon>Dikarya</taxon>
        <taxon>Ascomycota</taxon>
        <taxon>Pezizomycotina</taxon>
        <taxon>Dothideomycetes</taxon>
        <taxon>Dothideomycetidae</taxon>
        <taxon>Mycosphaerellales</taxon>
        <taxon>Teratosphaeriaceae</taxon>
        <taxon>Friedmanniomyces</taxon>
    </lineage>
</organism>
<proteinExistence type="predicted"/>
<evidence type="ECO:0000313" key="3">
    <source>
        <dbReference type="Proteomes" id="UP000309340"/>
    </source>
</evidence>
<dbReference type="Proteomes" id="UP000309340">
    <property type="component" value="Unassembled WGS sequence"/>
</dbReference>
<gene>
    <name evidence="2" type="ORF">B0A55_01672</name>
</gene>
<protein>
    <submittedName>
        <fullName evidence="2">Uncharacterized protein</fullName>
    </submittedName>
</protein>
<sequence>MFPGVAMMSFDQMREDQARALEQTPAAEEQLPAYSDAVNGRSPAYITEKEISQHQQQQSKQWKGPGKMSTIKSILTGEVHKHNPRYVLEESVTGQRTVPRSTTPKSSETKPKSKPSQSTLKSILTGDVHKFHPMYRVEENADARLRSQR</sequence>
<evidence type="ECO:0000256" key="1">
    <source>
        <dbReference type="SAM" id="MobiDB-lite"/>
    </source>
</evidence>